<dbReference type="STRING" id="472175.EL18_00187"/>
<accession>A0A084U886</accession>
<dbReference type="GO" id="GO:1902209">
    <property type="term" value="P:negative regulation of bacterial-type flagellum assembly"/>
    <property type="evidence" value="ECO:0007669"/>
    <property type="project" value="UniProtKB-UniRule"/>
</dbReference>
<dbReference type="Pfam" id="PF07378">
    <property type="entry name" value="FlbT"/>
    <property type="match status" value="1"/>
</dbReference>
<comment type="function">
    <text evidence="4">Has a post-transcriptional repressor function in flagellum biogenesis. Associates with the 5'-UTR of fljK mRNA and promotes its degradation.</text>
</comment>
<evidence type="ECO:0000256" key="4">
    <source>
        <dbReference type="HAMAP-Rule" id="MF_00783"/>
    </source>
</evidence>
<keyword evidence="1 4" id="KW-0678">Repressor</keyword>
<evidence type="ECO:0000313" key="5">
    <source>
        <dbReference type="EMBL" id="KFB09172.1"/>
    </source>
</evidence>
<name>A0A084U886_9HYPH</name>
<dbReference type="GO" id="GO:0048027">
    <property type="term" value="F:mRNA 5'-UTR binding"/>
    <property type="evidence" value="ECO:0007669"/>
    <property type="project" value="UniProtKB-UniRule"/>
</dbReference>
<dbReference type="HAMAP" id="MF_00783">
    <property type="entry name" value="FlbT"/>
    <property type="match status" value="1"/>
</dbReference>
<dbReference type="EMBL" id="JMQM01000001">
    <property type="protein sequence ID" value="KFB09172.1"/>
    <property type="molecule type" value="Genomic_DNA"/>
</dbReference>
<dbReference type="RefSeq" id="WP_036478819.1">
    <property type="nucleotide sequence ID" value="NZ_JMQM01000001.1"/>
</dbReference>
<dbReference type="GO" id="GO:0006402">
    <property type="term" value="P:mRNA catabolic process"/>
    <property type="evidence" value="ECO:0007669"/>
    <property type="project" value="InterPro"/>
</dbReference>
<dbReference type="GO" id="GO:0044781">
    <property type="term" value="P:bacterial-type flagellum organization"/>
    <property type="evidence" value="ECO:0007669"/>
    <property type="project" value="UniProtKB-KW"/>
</dbReference>
<evidence type="ECO:0000313" key="6">
    <source>
        <dbReference type="Proteomes" id="UP000053675"/>
    </source>
</evidence>
<dbReference type="InterPro" id="IPR009967">
    <property type="entry name" value="Flagellum_FlbT"/>
</dbReference>
<dbReference type="AlphaFoldDB" id="A0A084U886"/>
<protein>
    <recommendedName>
        <fullName evidence="4">Probable flagellum biosynthesis repressor protein FlbT</fullName>
    </recommendedName>
</protein>
<sequence>MKNTLKISLKAGEKIYVNGAVIKVDRKCQLEFLNDVQFLLQNHVLQPEEAVTPLRQLYFVVQVMLMNPESREQTMGLYRTTMNNLLSAFRNEQILAGLKHVDEMVVEAQVYDALKAIRQLYPLEEEIVGKPASSPVTEFKKAVGA</sequence>
<dbReference type="Proteomes" id="UP000053675">
    <property type="component" value="Unassembled WGS sequence"/>
</dbReference>
<comment type="caution">
    <text evidence="5">The sequence shown here is derived from an EMBL/GenBank/DDBJ whole genome shotgun (WGS) entry which is preliminary data.</text>
</comment>
<organism evidence="5 6">
    <name type="scientific">Nitratireductor basaltis</name>
    <dbReference type="NCBI Taxonomy" id="472175"/>
    <lineage>
        <taxon>Bacteria</taxon>
        <taxon>Pseudomonadati</taxon>
        <taxon>Pseudomonadota</taxon>
        <taxon>Alphaproteobacteria</taxon>
        <taxon>Hyphomicrobiales</taxon>
        <taxon>Phyllobacteriaceae</taxon>
        <taxon>Nitratireductor</taxon>
    </lineage>
</organism>
<dbReference type="PATRIC" id="fig|472175.3.peg.194"/>
<dbReference type="OrthoDB" id="7932924at2"/>
<dbReference type="PIRSF" id="PIRSF009533">
    <property type="entry name" value="FlbT"/>
    <property type="match status" value="1"/>
</dbReference>
<dbReference type="eggNOG" id="COG5443">
    <property type="taxonomic scope" value="Bacteria"/>
</dbReference>
<evidence type="ECO:0000256" key="1">
    <source>
        <dbReference type="ARBA" id="ARBA00022491"/>
    </source>
</evidence>
<reference evidence="5 6" key="1">
    <citation type="submission" date="2014-05" db="EMBL/GenBank/DDBJ databases">
        <title>Draft Genome Sequence of Nitratireductor basaltis Strain UMTGB225, A Marine Bacterium Isolated from Green Barrel Tunicate.</title>
        <authorList>
            <person name="Gan H.Y."/>
        </authorList>
    </citation>
    <scope>NUCLEOTIDE SEQUENCE [LARGE SCALE GENOMIC DNA]</scope>
    <source>
        <strain evidence="5 6">UMTGB225</strain>
    </source>
</reference>
<keyword evidence="2 4" id="KW-1005">Bacterial flagellum biogenesis</keyword>
<gene>
    <name evidence="4 5" type="primary">flbT</name>
    <name evidence="5" type="ORF">EL18_00187</name>
</gene>
<keyword evidence="3 4" id="KW-0694">RNA-binding</keyword>
<comment type="similarity">
    <text evidence="4">Belongs to the FlbT family.</text>
</comment>
<evidence type="ECO:0000256" key="3">
    <source>
        <dbReference type="ARBA" id="ARBA00022884"/>
    </source>
</evidence>
<dbReference type="NCBIfam" id="NF001995">
    <property type="entry name" value="PRK00794.1-1"/>
    <property type="match status" value="1"/>
</dbReference>
<evidence type="ECO:0000256" key="2">
    <source>
        <dbReference type="ARBA" id="ARBA00022795"/>
    </source>
</evidence>
<proteinExistence type="inferred from homology"/>
<keyword evidence="6" id="KW-1185">Reference proteome</keyword>